<evidence type="ECO:0008006" key="2">
    <source>
        <dbReference type="Google" id="ProtNLM"/>
    </source>
</evidence>
<dbReference type="PANTHER" id="PTHR12941">
    <property type="entry name" value="ER MEMBRANE PROTEIN COMPLEX"/>
    <property type="match status" value="1"/>
</dbReference>
<dbReference type="GO" id="GO:0072546">
    <property type="term" value="C:EMC complex"/>
    <property type="evidence" value="ECO:0007669"/>
    <property type="project" value="InterPro"/>
</dbReference>
<organism evidence="1">
    <name type="scientific">Tabanus bromius</name>
    <name type="common">Band-eyed brown horse fly</name>
    <dbReference type="NCBI Taxonomy" id="304241"/>
    <lineage>
        <taxon>Eukaryota</taxon>
        <taxon>Metazoa</taxon>
        <taxon>Ecdysozoa</taxon>
        <taxon>Arthropoda</taxon>
        <taxon>Hexapoda</taxon>
        <taxon>Insecta</taxon>
        <taxon>Pterygota</taxon>
        <taxon>Neoptera</taxon>
        <taxon>Endopterygota</taxon>
        <taxon>Diptera</taxon>
        <taxon>Brachycera</taxon>
        <taxon>Tabanomorpha</taxon>
        <taxon>Tabanoidea</taxon>
        <taxon>Tabanidae</taxon>
        <taxon>Tabanus</taxon>
    </lineage>
</organism>
<reference evidence="1" key="1">
    <citation type="journal article" date="2015" name="Insect Biochem. Mol. Biol.">
        <title>An insight into the sialome of the horse fly, Tabanus bromius.</title>
        <authorList>
            <person name="Ribeiro J.M."/>
            <person name="Kazimirova M."/>
            <person name="Takac P."/>
            <person name="Andersen J.F."/>
            <person name="Francischetti I.M."/>
        </authorList>
    </citation>
    <scope>NUCLEOTIDE SEQUENCE</scope>
</reference>
<dbReference type="CDD" id="cd08060">
    <property type="entry name" value="MPN_UPF0172"/>
    <property type="match status" value="1"/>
</dbReference>
<evidence type="ECO:0000313" key="1">
    <source>
        <dbReference type="EMBL" id="JAI16588.1"/>
    </source>
</evidence>
<protein>
    <recommendedName>
        <fullName evidence="2">MPN domain-containing protein</fullName>
    </recommendedName>
</protein>
<accession>A0A0K8TR42</accession>
<name>A0A0K8TR42_TABBR</name>
<dbReference type="AlphaFoldDB" id="A0A0K8TR42"/>
<dbReference type="InterPro" id="IPR005366">
    <property type="entry name" value="EMC8/9"/>
</dbReference>
<proteinExistence type="evidence at transcript level"/>
<dbReference type="Pfam" id="PF03665">
    <property type="entry name" value="UPF0172"/>
    <property type="match status" value="1"/>
</dbReference>
<sequence length="202" mass="22827">MGDFEISSCTYIKMILHAAKYPHCSINGVLLASKDSSKGKTRIIDAVPLFHQCLHVSPMAEIALIQIEAFAAERNLYIAGYYAASENFNETSIEKVPGIKIAEKIYENYSSACLIIIDNKNVSLRAERPAIKVWYNSENRWSRANFSLDNTPYANTLETISDLLQKGAMKAIIDFDNHLDNPKNDWTNEVLTRDLLQVISMY</sequence>
<dbReference type="EMBL" id="GDAI01001015">
    <property type="protein sequence ID" value="JAI16588.1"/>
    <property type="molecule type" value="mRNA"/>
</dbReference>
<dbReference type="PANTHER" id="PTHR12941:SF10">
    <property type="entry name" value="ER MEMBRANE PROTEIN COMPLEX SUBUNIT 8_9 HOMOLOG"/>
    <property type="match status" value="1"/>
</dbReference>